<feature type="compositionally biased region" description="Low complexity" evidence="1">
    <location>
        <begin position="135"/>
        <end position="151"/>
    </location>
</feature>
<gene>
    <name evidence="2" type="ORF">B0H65DRAFT_570286</name>
</gene>
<keyword evidence="3" id="KW-1185">Reference proteome</keyword>
<reference evidence="2" key="1">
    <citation type="journal article" date="2023" name="Mol. Phylogenet. Evol.">
        <title>Genome-scale phylogeny and comparative genomics of the fungal order Sordariales.</title>
        <authorList>
            <person name="Hensen N."/>
            <person name="Bonometti L."/>
            <person name="Westerberg I."/>
            <person name="Brannstrom I.O."/>
            <person name="Guillou S."/>
            <person name="Cros-Aarteil S."/>
            <person name="Calhoun S."/>
            <person name="Haridas S."/>
            <person name="Kuo A."/>
            <person name="Mondo S."/>
            <person name="Pangilinan J."/>
            <person name="Riley R."/>
            <person name="LaButti K."/>
            <person name="Andreopoulos B."/>
            <person name="Lipzen A."/>
            <person name="Chen C."/>
            <person name="Yan M."/>
            <person name="Daum C."/>
            <person name="Ng V."/>
            <person name="Clum A."/>
            <person name="Steindorff A."/>
            <person name="Ohm R.A."/>
            <person name="Martin F."/>
            <person name="Silar P."/>
            <person name="Natvig D.O."/>
            <person name="Lalanne C."/>
            <person name="Gautier V."/>
            <person name="Ament-Velasquez S.L."/>
            <person name="Kruys A."/>
            <person name="Hutchinson M.I."/>
            <person name="Powell A.J."/>
            <person name="Barry K."/>
            <person name="Miller A.N."/>
            <person name="Grigoriev I.V."/>
            <person name="Debuchy R."/>
            <person name="Gladieux P."/>
            <person name="Hiltunen Thoren M."/>
            <person name="Johannesson H."/>
        </authorList>
    </citation>
    <scope>NUCLEOTIDE SEQUENCE</scope>
    <source>
        <strain evidence="2">CBS 560.94</strain>
    </source>
</reference>
<reference evidence="2" key="2">
    <citation type="submission" date="2023-06" db="EMBL/GenBank/DDBJ databases">
        <authorList>
            <consortium name="Lawrence Berkeley National Laboratory"/>
            <person name="Haridas S."/>
            <person name="Hensen N."/>
            <person name="Bonometti L."/>
            <person name="Westerberg I."/>
            <person name="Brannstrom I.O."/>
            <person name="Guillou S."/>
            <person name="Cros-Aarteil S."/>
            <person name="Calhoun S."/>
            <person name="Kuo A."/>
            <person name="Mondo S."/>
            <person name="Pangilinan J."/>
            <person name="Riley R."/>
            <person name="Labutti K."/>
            <person name="Andreopoulos B."/>
            <person name="Lipzen A."/>
            <person name="Chen C."/>
            <person name="Yanf M."/>
            <person name="Daum C."/>
            <person name="Ng V."/>
            <person name="Clum A."/>
            <person name="Steindorff A."/>
            <person name="Ohm R."/>
            <person name="Martin F."/>
            <person name="Silar P."/>
            <person name="Natvig D."/>
            <person name="Lalanne C."/>
            <person name="Gautier V."/>
            <person name="Ament-Velasquez S.L."/>
            <person name="Kruys A."/>
            <person name="Hutchinson M.I."/>
            <person name="Powell A.J."/>
            <person name="Barry K."/>
            <person name="Miller A.N."/>
            <person name="Grigoriev I.V."/>
            <person name="Debuchy R."/>
            <person name="Gladieux P."/>
            <person name="Thoren M.H."/>
            <person name="Johannesson H."/>
        </authorList>
    </citation>
    <scope>NUCLEOTIDE SEQUENCE</scope>
    <source>
        <strain evidence="2">CBS 560.94</strain>
    </source>
</reference>
<evidence type="ECO:0000313" key="2">
    <source>
        <dbReference type="EMBL" id="KAK3347468.1"/>
    </source>
</evidence>
<comment type="caution">
    <text evidence="2">The sequence shown here is derived from an EMBL/GenBank/DDBJ whole genome shotgun (WGS) entry which is preliminary data.</text>
</comment>
<dbReference type="Proteomes" id="UP001278500">
    <property type="component" value="Unassembled WGS sequence"/>
</dbReference>
<feature type="region of interest" description="Disordered" evidence="1">
    <location>
        <begin position="116"/>
        <end position="158"/>
    </location>
</feature>
<sequence length="229" mass="25696">MMVLVSRQYQAPGLRFSELQALMKNGWKPWMGPLSAATPIHPIISNRNSIVNFKTLMRACVNLNAQTHKREANGHPTRRGIEQQSIAGKASSFEGSRPVASQLTFVPCIKNTKDTRTLTPPCIRAQDISNKQKQRTLNTPTPTTTQGTKGNSNPQSPFQYRSSLAKKVLSEVPHSETCAIGRRRHRPAADPPTSRQVPRQSQAKIFYFHFQHLAFWRLGTGPTEKSQRN</sequence>
<dbReference type="AlphaFoldDB" id="A0AAE0MTT3"/>
<dbReference type="GeneID" id="87867597"/>
<dbReference type="RefSeq" id="XP_062682550.1">
    <property type="nucleotide sequence ID" value="XM_062830443.1"/>
</dbReference>
<name>A0AAE0MTT3_9PEZI</name>
<protein>
    <submittedName>
        <fullName evidence="2">Uncharacterized protein</fullName>
    </submittedName>
</protein>
<feature type="region of interest" description="Disordered" evidence="1">
    <location>
        <begin position="171"/>
        <end position="199"/>
    </location>
</feature>
<proteinExistence type="predicted"/>
<evidence type="ECO:0000313" key="3">
    <source>
        <dbReference type="Proteomes" id="UP001278500"/>
    </source>
</evidence>
<organism evidence="2 3">
    <name type="scientific">Neurospora tetraspora</name>
    <dbReference type="NCBI Taxonomy" id="94610"/>
    <lineage>
        <taxon>Eukaryota</taxon>
        <taxon>Fungi</taxon>
        <taxon>Dikarya</taxon>
        <taxon>Ascomycota</taxon>
        <taxon>Pezizomycotina</taxon>
        <taxon>Sordariomycetes</taxon>
        <taxon>Sordariomycetidae</taxon>
        <taxon>Sordariales</taxon>
        <taxon>Sordariaceae</taxon>
        <taxon>Neurospora</taxon>
    </lineage>
</organism>
<accession>A0AAE0MTT3</accession>
<evidence type="ECO:0000256" key="1">
    <source>
        <dbReference type="SAM" id="MobiDB-lite"/>
    </source>
</evidence>
<dbReference type="EMBL" id="JAUEPP010000003">
    <property type="protein sequence ID" value="KAK3347468.1"/>
    <property type="molecule type" value="Genomic_DNA"/>
</dbReference>